<keyword evidence="1" id="KW-0732">Signal</keyword>
<feature type="compositionally biased region" description="Basic and acidic residues" evidence="3">
    <location>
        <begin position="73"/>
        <end position="92"/>
    </location>
</feature>
<comment type="caution">
    <text evidence="6">The sequence shown here is derived from an EMBL/GenBank/DDBJ whole genome shotgun (WGS) entry which is preliminary data.</text>
</comment>
<dbReference type="Proteomes" id="UP001152755">
    <property type="component" value="Unassembled WGS sequence"/>
</dbReference>
<dbReference type="InterPro" id="IPR058644">
    <property type="entry name" value="Mtb12-like_C"/>
</dbReference>
<protein>
    <recommendedName>
        <fullName evidence="5">Low molecular weight antigen MTB12-like C-terminal domain-containing protein</fullName>
    </recommendedName>
</protein>
<evidence type="ECO:0000313" key="7">
    <source>
        <dbReference type="Proteomes" id="UP001152755"/>
    </source>
</evidence>
<feature type="domain" description="Low molecular weight antigen MTB12-like C-terminal" evidence="5">
    <location>
        <begin position="137"/>
        <end position="248"/>
    </location>
</feature>
<reference evidence="6" key="1">
    <citation type="submission" date="2022-08" db="EMBL/GenBank/DDBJ databases">
        <title>Genome analysis of Corynebacteriales strain.</title>
        <authorList>
            <person name="Lee S.D."/>
        </authorList>
    </citation>
    <scope>NUCLEOTIDE SEQUENCE</scope>
    <source>
        <strain evidence="6">D3-21</strain>
    </source>
</reference>
<name>A0A9X4LZU4_9ACTN</name>
<keyword evidence="7" id="KW-1185">Reference proteome</keyword>
<comment type="similarity">
    <text evidence="2">Belongs to the MTB12 family.</text>
</comment>
<evidence type="ECO:0000256" key="2">
    <source>
        <dbReference type="ARBA" id="ARBA00093774"/>
    </source>
</evidence>
<feature type="transmembrane region" description="Helical" evidence="4">
    <location>
        <begin position="12"/>
        <end position="41"/>
    </location>
</feature>
<keyword evidence="4" id="KW-0472">Membrane</keyword>
<keyword evidence="4" id="KW-0812">Transmembrane</keyword>
<evidence type="ECO:0000259" key="5">
    <source>
        <dbReference type="Pfam" id="PF26580"/>
    </source>
</evidence>
<accession>A0A9X4LZU4</accession>
<proteinExistence type="inferred from homology"/>
<keyword evidence="4" id="KW-1133">Transmembrane helix</keyword>
<evidence type="ECO:0000313" key="6">
    <source>
        <dbReference type="EMBL" id="MDG3014636.1"/>
    </source>
</evidence>
<feature type="region of interest" description="Disordered" evidence="3">
    <location>
        <begin position="64"/>
        <end position="138"/>
    </location>
</feature>
<gene>
    <name evidence="6" type="ORF">NVS88_08705</name>
</gene>
<evidence type="ECO:0000256" key="1">
    <source>
        <dbReference type="ARBA" id="ARBA00022729"/>
    </source>
</evidence>
<organism evidence="6 7">
    <name type="scientific">Speluncibacter jeojiensis</name>
    <dbReference type="NCBI Taxonomy" id="2710754"/>
    <lineage>
        <taxon>Bacteria</taxon>
        <taxon>Bacillati</taxon>
        <taxon>Actinomycetota</taxon>
        <taxon>Actinomycetes</taxon>
        <taxon>Mycobacteriales</taxon>
        <taxon>Speluncibacteraceae</taxon>
        <taxon>Speluncibacter</taxon>
    </lineage>
</organism>
<evidence type="ECO:0000256" key="4">
    <source>
        <dbReference type="SAM" id="Phobius"/>
    </source>
</evidence>
<dbReference type="RefSeq" id="WP_332519672.1">
    <property type="nucleotide sequence ID" value="NZ_JANRHA010000004.1"/>
</dbReference>
<evidence type="ECO:0000256" key="3">
    <source>
        <dbReference type="SAM" id="MobiDB-lite"/>
    </source>
</evidence>
<feature type="compositionally biased region" description="Low complexity" evidence="3">
    <location>
        <begin position="93"/>
        <end position="124"/>
    </location>
</feature>
<sequence length="250" mass="25006">MDTEQDRGSRSSVVTIAVAAGVSAVVSAIIVTVGVVGMMLLDQRDSTPQTVVTALPSGLVQQSAAVPGTADAKPADPKADSKPADPKPDGDKAPAAPAPAETPSAATPVAAAPVAAQHQPAPAAEPEPEPVEQKRTAPSVQGLTGKLQVLLNPGASAAAKSAELQAGGAAMPTVNAVGAALTAAGPVYKWALEGPVKVDGDTLTVQLKTSLIGFGDRRQPLTWTWVDGSWKLSNDSVCSLAATAMAPCSI</sequence>
<dbReference type="Pfam" id="PF26580">
    <property type="entry name" value="Mtb12_C"/>
    <property type="match status" value="1"/>
</dbReference>
<dbReference type="EMBL" id="JANRHA010000004">
    <property type="protein sequence ID" value="MDG3014636.1"/>
    <property type="molecule type" value="Genomic_DNA"/>
</dbReference>
<dbReference type="AlphaFoldDB" id="A0A9X4LZU4"/>